<reference evidence="1 2" key="2">
    <citation type="journal article" date="2010" name="Stand. Genomic Sci.">
        <title>Complete genome sequence of Nakamurella multipartita type strain (Y-104).</title>
        <authorList>
            <person name="Tice H."/>
            <person name="Mayilraj S."/>
            <person name="Sims D."/>
            <person name="Lapidus A."/>
            <person name="Nolan M."/>
            <person name="Lucas S."/>
            <person name="Glavina Del Rio T."/>
            <person name="Copeland A."/>
            <person name="Cheng J.F."/>
            <person name="Meincke L."/>
            <person name="Bruce D."/>
            <person name="Goodwin L."/>
            <person name="Pitluck S."/>
            <person name="Ivanova N."/>
            <person name="Mavromatis K."/>
            <person name="Ovchinnikova G."/>
            <person name="Pati A."/>
            <person name="Chen A."/>
            <person name="Palaniappan K."/>
            <person name="Land M."/>
            <person name="Hauser L."/>
            <person name="Chang Y.J."/>
            <person name="Jeffries C.D."/>
            <person name="Detter J.C."/>
            <person name="Brettin T."/>
            <person name="Rohde M."/>
            <person name="Goker M."/>
            <person name="Bristow J."/>
            <person name="Eisen J.A."/>
            <person name="Markowitz V."/>
            <person name="Hugenholtz P."/>
            <person name="Kyrpides N.C."/>
            <person name="Klenk H.P."/>
            <person name="Chen F."/>
        </authorList>
    </citation>
    <scope>NUCLEOTIDE SEQUENCE [LARGE SCALE GENOMIC DNA]</scope>
    <source>
        <strain evidence="2">ATCC 700099 / DSM 44233 / CIP 104796 / JCM 9543 / NBRC 105858 / Y-104</strain>
    </source>
</reference>
<dbReference type="RefSeq" id="WP_015746320.1">
    <property type="nucleotide sequence ID" value="NC_013235.1"/>
</dbReference>
<dbReference type="CDD" id="cd07814">
    <property type="entry name" value="SRPBCC_CalC_Aha1-like"/>
    <property type="match status" value="1"/>
</dbReference>
<gene>
    <name evidence="1" type="ordered locus">Namu_0997</name>
</gene>
<protein>
    <submittedName>
        <fullName evidence="1">Activator of Hsp90 ATPase 1 family protein</fullName>
    </submittedName>
</protein>
<dbReference type="InParanoid" id="C8XBE4"/>
<dbReference type="OrthoDB" id="3334241at2"/>
<organism evidence="1 2">
    <name type="scientific">Nakamurella multipartita (strain ATCC 700099 / DSM 44233 / CIP 104796 / JCM 9543 / NBRC 105858 / Y-104)</name>
    <name type="common">Microsphaera multipartita</name>
    <dbReference type="NCBI Taxonomy" id="479431"/>
    <lineage>
        <taxon>Bacteria</taxon>
        <taxon>Bacillati</taxon>
        <taxon>Actinomycetota</taxon>
        <taxon>Actinomycetes</taxon>
        <taxon>Nakamurellales</taxon>
        <taxon>Nakamurellaceae</taxon>
        <taxon>Nakamurella</taxon>
    </lineage>
</organism>
<keyword evidence="2" id="KW-1185">Reference proteome</keyword>
<dbReference type="Gene3D" id="3.30.530.20">
    <property type="match status" value="1"/>
</dbReference>
<dbReference type="HOGENOM" id="CLU_1189229_0_0_11"/>
<sequence length="256" mass="28251">MAEPRSDDPAPIIEVTVAAPIDEVWPALRDPGQLRNWHGWEYDLPDGTDALEAEIQTIYFNPTVTEEPPHRLSLGTDVFELAEVDGGVRVRITRAPRGADPDWDAYYDDITEGWRTFLFQLKWALERHPGQTRVTHFTAGTPHRPGPVVSRLGLVEIAAQPVGSAFTTVLPMGLALSGTVFFRTEHQLGLTVAEWGDGLLEVADSPPAPHRPVAGSAAILSLYGLGEDAVTQLRATWDRWWDREFRAVTMPGEPSA</sequence>
<accession>C8XBE4</accession>
<dbReference type="InterPro" id="IPR023393">
    <property type="entry name" value="START-like_dom_sf"/>
</dbReference>
<dbReference type="STRING" id="479431.Namu_0997"/>
<dbReference type="EMBL" id="CP001737">
    <property type="protein sequence ID" value="ACV77406.1"/>
    <property type="molecule type" value="Genomic_DNA"/>
</dbReference>
<dbReference type="Proteomes" id="UP000002218">
    <property type="component" value="Chromosome"/>
</dbReference>
<evidence type="ECO:0000313" key="1">
    <source>
        <dbReference type="EMBL" id="ACV77406.1"/>
    </source>
</evidence>
<reference evidence="2" key="1">
    <citation type="submission" date="2009-09" db="EMBL/GenBank/DDBJ databases">
        <title>The complete genome of Nakamurella multipartita DSM 44233.</title>
        <authorList>
            <consortium name="US DOE Joint Genome Institute (JGI-PGF)"/>
            <person name="Lucas S."/>
            <person name="Copeland A."/>
            <person name="Lapidus A."/>
            <person name="Glavina del Rio T."/>
            <person name="Dalin E."/>
            <person name="Tice H."/>
            <person name="Bruce D."/>
            <person name="Goodwin L."/>
            <person name="Pitluck S."/>
            <person name="Kyrpides N."/>
            <person name="Mavromatis K."/>
            <person name="Ivanova N."/>
            <person name="Ovchinnikova G."/>
            <person name="Sims D."/>
            <person name="Meincke L."/>
            <person name="Brettin T."/>
            <person name="Detter J.C."/>
            <person name="Han C."/>
            <person name="Larimer F."/>
            <person name="Land M."/>
            <person name="Hauser L."/>
            <person name="Markowitz V."/>
            <person name="Cheng J.-F."/>
            <person name="Hugenholtz P."/>
            <person name="Woyke T."/>
            <person name="Wu D."/>
            <person name="Klenk H.-P."/>
            <person name="Eisen J.A."/>
        </authorList>
    </citation>
    <scope>NUCLEOTIDE SEQUENCE [LARGE SCALE GENOMIC DNA]</scope>
    <source>
        <strain evidence="2">ATCC 700099 / DSM 44233 / CIP 104796 / JCM 9543 / NBRC 105858 / Y-104</strain>
    </source>
</reference>
<dbReference type="AlphaFoldDB" id="C8XBE4"/>
<name>C8XBE4_NAKMY</name>
<proteinExistence type="predicted"/>
<dbReference type="SUPFAM" id="SSF55961">
    <property type="entry name" value="Bet v1-like"/>
    <property type="match status" value="1"/>
</dbReference>
<dbReference type="eggNOG" id="COG3832">
    <property type="taxonomic scope" value="Bacteria"/>
</dbReference>
<dbReference type="KEGG" id="nml:Namu_0997"/>
<evidence type="ECO:0000313" key="2">
    <source>
        <dbReference type="Proteomes" id="UP000002218"/>
    </source>
</evidence>